<sequence length="252" mass="25835">MCVVITGAGNGIGRAVAERMARDGEALVLVDVDAAGLDKVKTEIASGTTQVTCITGSVADEATSEHTARAAMDMGGATGLSHNAGIQRYGSAAETTPEQWDEVLNVNLRGAYLMSRALLPQLVKSKGACVFMASVQGLATQQNVAAYTVSKHGLIGLAKSIAVDFADVGVRSNAVAPGSVKTPMLDWAVGLADDPGAVWGEIDAMHPLGRAAEAGEVAELVAFLLSGRASFITGEVIRIDGGLMTRLGGSPR</sequence>
<dbReference type="Gene3D" id="3.40.50.720">
    <property type="entry name" value="NAD(P)-binding Rossmann-like Domain"/>
    <property type="match status" value="1"/>
</dbReference>
<feature type="domain" description="Ketoreductase" evidence="2">
    <location>
        <begin position="1"/>
        <end position="180"/>
    </location>
</feature>
<dbReference type="Proteomes" id="UP001151234">
    <property type="component" value="Unassembled WGS sequence"/>
</dbReference>
<comment type="caution">
    <text evidence="3">The sequence shown here is derived from an EMBL/GenBank/DDBJ whole genome shotgun (WGS) entry which is preliminary data.</text>
</comment>
<dbReference type="InterPro" id="IPR020904">
    <property type="entry name" value="Sc_DH/Rdtase_CS"/>
</dbReference>
<dbReference type="CDD" id="cd05233">
    <property type="entry name" value="SDR_c"/>
    <property type="match status" value="1"/>
</dbReference>
<name>A0A9X3UJ75_9HYPH</name>
<dbReference type="SUPFAM" id="SSF51735">
    <property type="entry name" value="NAD(P)-binding Rossmann-fold domains"/>
    <property type="match status" value="1"/>
</dbReference>
<dbReference type="PANTHER" id="PTHR43975:SF2">
    <property type="entry name" value="EG:BACR7A4.14 PROTEIN-RELATED"/>
    <property type="match status" value="1"/>
</dbReference>
<reference evidence="3" key="1">
    <citation type="submission" date="2022-11" db="EMBL/GenBank/DDBJ databases">
        <title>Draft genome sequence of Hoeflea poritis E7-10 and Hoeflea prorocentri PM5-8, separated from scleractinian coral Porites lutea and marine dinoflagellate.</title>
        <authorList>
            <person name="Zhang G."/>
            <person name="Wei Q."/>
            <person name="Cai L."/>
        </authorList>
    </citation>
    <scope>NUCLEOTIDE SEQUENCE</scope>
    <source>
        <strain evidence="3">PM5-8</strain>
    </source>
</reference>
<gene>
    <name evidence="3" type="ORF">OQ273_13700</name>
</gene>
<dbReference type="InterPro" id="IPR002347">
    <property type="entry name" value="SDR_fam"/>
</dbReference>
<proteinExistence type="inferred from homology"/>
<dbReference type="AlphaFoldDB" id="A0A9X3UJ75"/>
<organism evidence="3 4">
    <name type="scientific">Hoeflea prorocentri</name>
    <dbReference type="NCBI Taxonomy" id="1922333"/>
    <lineage>
        <taxon>Bacteria</taxon>
        <taxon>Pseudomonadati</taxon>
        <taxon>Pseudomonadota</taxon>
        <taxon>Alphaproteobacteria</taxon>
        <taxon>Hyphomicrobiales</taxon>
        <taxon>Rhizobiaceae</taxon>
        <taxon>Hoeflea</taxon>
    </lineage>
</organism>
<dbReference type="FunFam" id="3.40.50.720:FF:000084">
    <property type="entry name" value="Short-chain dehydrogenase reductase"/>
    <property type="match status" value="1"/>
</dbReference>
<dbReference type="InterPro" id="IPR057326">
    <property type="entry name" value="KR_dom"/>
</dbReference>
<dbReference type="EMBL" id="JAPJZI010000001">
    <property type="protein sequence ID" value="MDA5399633.1"/>
    <property type="molecule type" value="Genomic_DNA"/>
</dbReference>
<keyword evidence="4" id="KW-1185">Reference proteome</keyword>
<dbReference type="PRINTS" id="PR00081">
    <property type="entry name" value="GDHRDH"/>
</dbReference>
<dbReference type="Pfam" id="PF13561">
    <property type="entry name" value="adh_short_C2"/>
    <property type="match status" value="1"/>
</dbReference>
<dbReference type="PANTHER" id="PTHR43975">
    <property type="entry name" value="ZGC:101858"/>
    <property type="match status" value="1"/>
</dbReference>
<accession>A0A9X3UJ75</accession>
<dbReference type="SMART" id="SM00822">
    <property type="entry name" value="PKS_KR"/>
    <property type="match status" value="1"/>
</dbReference>
<evidence type="ECO:0000313" key="3">
    <source>
        <dbReference type="EMBL" id="MDA5399633.1"/>
    </source>
</evidence>
<evidence type="ECO:0000313" key="4">
    <source>
        <dbReference type="Proteomes" id="UP001151234"/>
    </source>
</evidence>
<evidence type="ECO:0000256" key="1">
    <source>
        <dbReference type="ARBA" id="ARBA00006484"/>
    </source>
</evidence>
<protein>
    <submittedName>
        <fullName evidence="3">SDR family NAD(P)-dependent oxidoreductase</fullName>
    </submittedName>
</protein>
<evidence type="ECO:0000259" key="2">
    <source>
        <dbReference type="SMART" id="SM00822"/>
    </source>
</evidence>
<dbReference type="RefSeq" id="WP_267991059.1">
    <property type="nucleotide sequence ID" value="NZ_JAPJZI010000001.1"/>
</dbReference>
<dbReference type="PROSITE" id="PS00061">
    <property type="entry name" value="ADH_SHORT"/>
    <property type="match status" value="1"/>
</dbReference>
<comment type="similarity">
    <text evidence="1">Belongs to the short-chain dehydrogenases/reductases (SDR) family.</text>
</comment>
<dbReference type="InterPro" id="IPR036291">
    <property type="entry name" value="NAD(P)-bd_dom_sf"/>
</dbReference>